<dbReference type="SUPFAM" id="SSF51905">
    <property type="entry name" value="FAD/NAD(P)-binding domain"/>
    <property type="match status" value="1"/>
</dbReference>
<evidence type="ECO:0000313" key="6">
    <source>
        <dbReference type="EMBL" id="GAG34349.1"/>
    </source>
</evidence>
<comment type="cofactor">
    <cofactor evidence="1">
        <name>FAD</name>
        <dbReference type="ChEBI" id="CHEBI:57692"/>
    </cofactor>
</comment>
<keyword evidence="2" id="KW-0285">Flavoprotein</keyword>
<dbReference type="PANTHER" id="PTHR43624">
    <property type="entry name" value="ELECTRON TRANSFER FLAVOPROTEIN-QUINONE OXIDOREDUCTASE YDIS-RELATED"/>
    <property type="match status" value="1"/>
</dbReference>
<dbReference type="AlphaFoldDB" id="X0WTM8"/>
<feature type="non-terminal residue" evidence="6">
    <location>
        <position position="1"/>
    </location>
</feature>
<protein>
    <recommendedName>
        <fullName evidence="5">FixC-like C-terminal domain-containing protein</fullName>
    </recommendedName>
</protein>
<reference evidence="6" key="1">
    <citation type="journal article" date="2014" name="Front. Microbiol.">
        <title>High frequency of phylogenetically diverse reductive dehalogenase-homologous genes in deep subseafloor sedimentary metagenomes.</title>
        <authorList>
            <person name="Kawai M."/>
            <person name="Futagami T."/>
            <person name="Toyoda A."/>
            <person name="Takaki Y."/>
            <person name="Nishi S."/>
            <person name="Hori S."/>
            <person name="Arai W."/>
            <person name="Tsubouchi T."/>
            <person name="Morono Y."/>
            <person name="Uchiyama I."/>
            <person name="Ito T."/>
            <person name="Fujiyama A."/>
            <person name="Inagaki F."/>
            <person name="Takami H."/>
        </authorList>
    </citation>
    <scope>NUCLEOTIDE SEQUENCE</scope>
    <source>
        <strain evidence="6">Expedition CK06-06</strain>
    </source>
</reference>
<dbReference type="Pfam" id="PF26311">
    <property type="entry name" value="ETF-QO_FixC_C"/>
    <property type="match status" value="1"/>
</dbReference>
<feature type="domain" description="FixC-like C-terminal" evidence="5">
    <location>
        <begin position="60"/>
        <end position="119"/>
    </location>
</feature>
<dbReference type="GO" id="GO:0016491">
    <property type="term" value="F:oxidoreductase activity"/>
    <property type="evidence" value="ECO:0007669"/>
    <property type="project" value="UniProtKB-KW"/>
</dbReference>
<accession>X0WTM8</accession>
<evidence type="ECO:0000256" key="4">
    <source>
        <dbReference type="ARBA" id="ARBA00023002"/>
    </source>
</evidence>
<evidence type="ECO:0000256" key="2">
    <source>
        <dbReference type="ARBA" id="ARBA00022630"/>
    </source>
</evidence>
<evidence type="ECO:0000256" key="1">
    <source>
        <dbReference type="ARBA" id="ARBA00001974"/>
    </source>
</evidence>
<dbReference type="InterPro" id="IPR059103">
    <property type="entry name" value="FixC-like_C"/>
</dbReference>
<dbReference type="InterPro" id="IPR036188">
    <property type="entry name" value="FAD/NAD-bd_sf"/>
</dbReference>
<gene>
    <name evidence="6" type="ORF">S01H1_72336</name>
</gene>
<keyword evidence="4" id="KW-0560">Oxidoreductase</keyword>
<organism evidence="6">
    <name type="scientific">marine sediment metagenome</name>
    <dbReference type="NCBI Taxonomy" id="412755"/>
    <lineage>
        <taxon>unclassified sequences</taxon>
        <taxon>metagenomes</taxon>
        <taxon>ecological metagenomes</taxon>
    </lineage>
</organism>
<sequence length="122" mass="13691">SLCHEGVNMAMASGIMAAETILERRKGRRYDAKALGLYEQRLSRSFVLDNMASSRDFVDILRTNKELINDYPYAVRDALAKFFLVSDVPKRIVKRDISRMLRGRIGLTKMAGVLAGLLRGGI</sequence>
<proteinExistence type="predicted"/>
<dbReference type="InterPro" id="IPR039651">
    <property type="entry name" value="FixC-like"/>
</dbReference>
<evidence type="ECO:0000259" key="5">
    <source>
        <dbReference type="Pfam" id="PF26311"/>
    </source>
</evidence>
<dbReference type="Gene3D" id="3.50.50.60">
    <property type="entry name" value="FAD/NAD(P)-binding domain"/>
    <property type="match status" value="1"/>
</dbReference>
<keyword evidence="3" id="KW-0274">FAD</keyword>
<dbReference type="PANTHER" id="PTHR43624:SF2">
    <property type="entry name" value="ELECTRON TRANSFER FLAVOPROTEIN-QUINONE OXIDOREDUCTASE YDIS-RELATED"/>
    <property type="match status" value="1"/>
</dbReference>
<comment type="caution">
    <text evidence="6">The sequence shown here is derived from an EMBL/GenBank/DDBJ whole genome shotgun (WGS) entry which is preliminary data.</text>
</comment>
<evidence type="ECO:0000256" key="3">
    <source>
        <dbReference type="ARBA" id="ARBA00022827"/>
    </source>
</evidence>
<name>X0WTM8_9ZZZZ</name>
<dbReference type="EMBL" id="BARS01048234">
    <property type="protein sequence ID" value="GAG34349.1"/>
    <property type="molecule type" value="Genomic_DNA"/>
</dbReference>